<feature type="region of interest" description="Disordered" evidence="4">
    <location>
        <begin position="270"/>
        <end position="295"/>
    </location>
</feature>
<feature type="region of interest" description="Disordered" evidence="4">
    <location>
        <begin position="153"/>
        <end position="194"/>
    </location>
</feature>
<keyword evidence="1 3" id="KW-0853">WD repeat</keyword>
<accession>A0AAD3N822</accession>
<feature type="repeat" description="WD" evidence="3">
    <location>
        <begin position="357"/>
        <end position="396"/>
    </location>
</feature>
<dbReference type="EMBL" id="BRZM01000097">
    <property type="protein sequence ID" value="GLD66725.1"/>
    <property type="molecule type" value="Genomic_DNA"/>
</dbReference>
<evidence type="ECO:0000256" key="4">
    <source>
        <dbReference type="SAM" id="MobiDB-lite"/>
    </source>
</evidence>
<evidence type="ECO:0000313" key="6">
    <source>
        <dbReference type="Proteomes" id="UP001279410"/>
    </source>
</evidence>
<dbReference type="InterPro" id="IPR019775">
    <property type="entry name" value="WD40_repeat_CS"/>
</dbReference>
<feature type="compositionally biased region" description="Low complexity" evidence="4">
    <location>
        <begin position="48"/>
        <end position="60"/>
    </location>
</feature>
<keyword evidence="6" id="KW-1185">Reference proteome</keyword>
<keyword evidence="2" id="KW-0677">Repeat</keyword>
<dbReference type="SUPFAM" id="SSF50978">
    <property type="entry name" value="WD40 repeat-like"/>
    <property type="match status" value="1"/>
</dbReference>
<protein>
    <submittedName>
        <fullName evidence="5">F-box/WD repeat-containing protein 9</fullName>
    </submittedName>
</protein>
<evidence type="ECO:0000256" key="3">
    <source>
        <dbReference type="PROSITE-ProRule" id="PRU00221"/>
    </source>
</evidence>
<name>A0AAD3N822_LATJO</name>
<dbReference type="PRINTS" id="PR00320">
    <property type="entry name" value="GPROTEINBRPT"/>
</dbReference>
<dbReference type="Gene3D" id="2.130.10.10">
    <property type="entry name" value="YVTN repeat-like/Quinoprotein amine dehydrogenase"/>
    <property type="match status" value="2"/>
</dbReference>
<dbReference type="CDD" id="cd22135">
    <property type="entry name" value="F-box_FBXW9"/>
    <property type="match status" value="1"/>
</dbReference>
<dbReference type="Pfam" id="PF00400">
    <property type="entry name" value="WD40"/>
    <property type="match status" value="4"/>
</dbReference>
<dbReference type="InterPro" id="IPR036047">
    <property type="entry name" value="F-box-like_dom_sf"/>
</dbReference>
<gene>
    <name evidence="5" type="ORF">AKAME5_001810600</name>
</gene>
<dbReference type="GO" id="GO:1990234">
    <property type="term" value="C:transferase complex"/>
    <property type="evidence" value="ECO:0007669"/>
    <property type="project" value="UniProtKB-ARBA"/>
</dbReference>
<dbReference type="InterPro" id="IPR036322">
    <property type="entry name" value="WD40_repeat_dom_sf"/>
</dbReference>
<evidence type="ECO:0000256" key="2">
    <source>
        <dbReference type="ARBA" id="ARBA00022737"/>
    </source>
</evidence>
<dbReference type="InterPro" id="IPR015943">
    <property type="entry name" value="WD40/YVTN_repeat-like_dom_sf"/>
</dbReference>
<dbReference type="PANTHER" id="PTHR22847">
    <property type="entry name" value="WD40 REPEAT PROTEIN"/>
    <property type="match status" value="1"/>
</dbReference>
<dbReference type="PROSITE" id="PS00678">
    <property type="entry name" value="WD_REPEATS_1"/>
    <property type="match status" value="2"/>
</dbReference>
<comment type="caution">
    <text evidence="5">The sequence shown here is derived from an EMBL/GenBank/DDBJ whole genome shotgun (WGS) entry which is preliminary data.</text>
</comment>
<dbReference type="InterPro" id="IPR001680">
    <property type="entry name" value="WD40_rpt"/>
</dbReference>
<sequence>MSEVRVNLYEPEAGSYGEQDGPCPDPVKPQSCEASNPDLQGLQPAGHPSSADVSPSPSAEASGLLSLPWEMVTQIASHLPAQCVITVLPKVCHALGNVGKDSTAWQLRARRLIGHRAGFPVGPREDFDWPTACLEMEQLITCWTGQAHLLARQTQEDEEERDHIRQQPRAEEERGQGAEEQEDGREAEAEGAGVAAQEAVYGADEGMEVAIEGEDGEVQPIGGEDQMARLREELEERLDNAALMEEERDHRMMLDANDGQNAALNHQEDLADPRNLGNGRQEEMAQCQPPRSPSPPPALECITLPSGHIAQVNSVLLVGGEGAVCATGSRDWNVKLWDLQTGPNGMLLHTLGGQGDFSTHRGWVWCLASLGSLLASGGFDSTVRLWDLQAGGAERGLIRAGAAVLCLSCQTDVLLAGTFDKRVSMYDTRAAEPLVKSLRLHGNAVMCLAADDKYIISGSKDCTVAVYDRRAGKGLKKLQLSSYLLSMSHSGSEVWAGDNGGMLHSFSMQAGILKLLSQFDVGHTALVTGIHRSPGSLYTCSSDRTVKVHIPCAPPRTLCTLRHQAGVNGLSVDAGVLAVASGDVRVEVWRPRK</sequence>
<organism evidence="5 6">
    <name type="scientific">Lates japonicus</name>
    <name type="common">Japanese lates</name>
    <dbReference type="NCBI Taxonomy" id="270547"/>
    <lineage>
        <taxon>Eukaryota</taxon>
        <taxon>Metazoa</taxon>
        <taxon>Chordata</taxon>
        <taxon>Craniata</taxon>
        <taxon>Vertebrata</taxon>
        <taxon>Euteleostomi</taxon>
        <taxon>Actinopterygii</taxon>
        <taxon>Neopterygii</taxon>
        <taxon>Teleostei</taxon>
        <taxon>Neoteleostei</taxon>
        <taxon>Acanthomorphata</taxon>
        <taxon>Carangaria</taxon>
        <taxon>Carangaria incertae sedis</taxon>
        <taxon>Centropomidae</taxon>
        <taxon>Lates</taxon>
    </lineage>
</organism>
<dbReference type="PROSITE" id="PS50082">
    <property type="entry name" value="WD_REPEATS_2"/>
    <property type="match status" value="2"/>
</dbReference>
<dbReference type="AlphaFoldDB" id="A0AAD3N822"/>
<proteinExistence type="predicted"/>
<reference evidence="5" key="1">
    <citation type="submission" date="2022-08" db="EMBL/GenBank/DDBJ databases">
        <title>Genome sequencing of akame (Lates japonicus).</title>
        <authorList>
            <person name="Hashiguchi Y."/>
            <person name="Takahashi H."/>
        </authorList>
    </citation>
    <scope>NUCLEOTIDE SEQUENCE</scope>
    <source>
        <strain evidence="5">Kochi</strain>
    </source>
</reference>
<dbReference type="SUPFAM" id="SSF81383">
    <property type="entry name" value="F-box domain"/>
    <property type="match status" value="1"/>
</dbReference>
<feature type="region of interest" description="Disordered" evidence="4">
    <location>
        <begin position="1"/>
        <end position="60"/>
    </location>
</feature>
<feature type="compositionally biased region" description="Basic and acidic residues" evidence="4">
    <location>
        <begin position="161"/>
        <end position="177"/>
    </location>
</feature>
<dbReference type="InterPro" id="IPR020472">
    <property type="entry name" value="WD40_PAC1"/>
</dbReference>
<dbReference type="SMART" id="SM00320">
    <property type="entry name" value="WD40"/>
    <property type="match status" value="6"/>
</dbReference>
<dbReference type="PANTHER" id="PTHR22847:SF637">
    <property type="entry name" value="WD REPEAT DOMAIN 5B"/>
    <property type="match status" value="1"/>
</dbReference>
<evidence type="ECO:0000256" key="1">
    <source>
        <dbReference type="ARBA" id="ARBA00022574"/>
    </source>
</evidence>
<dbReference type="Proteomes" id="UP001279410">
    <property type="component" value="Unassembled WGS sequence"/>
</dbReference>
<feature type="repeat" description="WD" evidence="3">
    <location>
        <begin position="305"/>
        <end position="342"/>
    </location>
</feature>
<evidence type="ECO:0000313" key="5">
    <source>
        <dbReference type="EMBL" id="GLD66725.1"/>
    </source>
</evidence>